<keyword evidence="3" id="KW-1185">Reference proteome</keyword>
<comment type="caution">
    <text evidence="2">The sequence shown here is derived from an EMBL/GenBank/DDBJ whole genome shotgun (WGS) entry which is preliminary data.</text>
</comment>
<accession>A0A409W8N2</accession>
<feature type="region of interest" description="Disordered" evidence="1">
    <location>
        <begin position="1"/>
        <end position="49"/>
    </location>
</feature>
<name>A0A409W8N2_9AGAR</name>
<evidence type="ECO:0000313" key="3">
    <source>
        <dbReference type="Proteomes" id="UP000284706"/>
    </source>
</evidence>
<organism evidence="2 3">
    <name type="scientific">Gymnopilus dilepis</name>
    <dbReference type="NCBI Taxonomy" id="231916"/>
    <lineage>
        <taxon>Eukaryota</taxon>
        <taxon>Fungi</taxon>
        <taxon>Dikarya</taxon>
        <taxon>Basidiomycota</taxon>
        <taxon>Agaricomycotina</taxon>
        <taxon>Agaricomycetes</taxon>
        <taxon>Agaricomycetidae</taxon>
        <taxon>Agaricales</taxon>
        <taxon>Agaricineae</taxon>
        <taxon>Hymenogastraceae</taxon>
        <taxon>Gymnopilus</taxon>
    </lineage>
</organism>
<proteinExistence type="predicted"/>
<evidence type="ECO:0000313" key="2">
    <source>
        <dbReference type="EMBL" id="PPQ74866.1"/>
    </source>
</evidence>
<evidence type="ECO:0000256" key="1">
    <source>
        <dbReference type="SAM" id="MobiDB-lite"/>
    </source>
</evidence>
<dbReference type="Proteomes" id="UP000284706">
    <property type="component" value="Unassembled WGS sequence"/>
</dbReference>
<dbReference type="InParanoid" id="A0A409W8N2"/>
<dbReference type="AlphaFoldDB" id="A0A409W8N2"/>
<feature type="compositionally biased region" description="Polar residues" evidence="1">
    <location>
        <begin position="209"/>
        <end position="219"/>
    </location>
</feature>
<feature type="region of interest" description="Disordered" evidence="1">
    <location>
        <begin position="203"/>
        <end position="222"/>
    </location>
</feature>
<reference evidence="2 3" key="1">
    <citation type="journal article" date="2018" name="Evol. Lett.">
        <title>Horizontal gene cluster transfer increased hallucinogenic mushroom diversity.</title>
        <authorList>
            <person name="Reynolds H.T."/>
            <person name="Vijayakumar V."/>
            <person name="Gluck-Thaler E."/>
            <person name="Korotkin H.B."/>
            <person name="Matheny P.B."/>
            <person name="Slot J.C."/>
        </authorList>
    </citation>
    <scope>NUCLEOTIDE SEQUENCE [LARGE SCALE GENOMIC DNA]</scope>
    <source>
        <strain evidence="2 3">SRW20</strain>
    </source>
</reference>
<gene>
    <name evidence="2" type="ORF">CVT26_005193</name>
</gene>
<sequence>MVLHTGDSKRRGGRSPQPAGKIVRKTSSQKSRKAQILTPKASKKAKGDQPFSGDFLKDFGFNKRERDRVLLKVANFFKKDYAEFGLKLVKQYTAKAALFNPSLTAYKFEEDIAWNILHPIQGRFHITSPLIVHLLVWLYGDISSVPGLKSGRREPEVVLISLTDEQIEKVMAKFEERFSSTASPSSEGQSDSKPLLAVHQEAAPPLPTSPTSQEQSNQEPPLAISQEEAPPLVPLIQGKQADDDMALKDSAPWVELSGNESSAIVPVFQAQSFAGSRSFEIGEFLSNPQPPEEPVAKHVGQPYIYWAEGPNSGMPMGVGSSFALHIPAGRAVDIRLSLREPSNDVDNGVPLATSCVFDTSYQIPEPEMDFIGGPYDFSTFPIYPQFLNLDFPEFQTTGPHLHNHQAQFAAVANTNPSASFFQSAGYGYNMAPIGSGFQGQQAGRQFLELPSNEAGPSAYIDEMASTF</sequence>
<feature type="compositionally biased region" description="Basic and acidic residues" evidence="1">
    <location>
        <begin position="1"/>
        <end position="10"/>
    </location>
</feature>
<protein>
    <submittedName>
        <fullName evidence="2">Uncharacterized protein</fullName>
    </submittedName>
</protein>
<dbReference type="EMBL" id="NHYE01005307">
    <property type="protein sequence ID" value="PPQ74866.1"/>
    <property type="molecule type" value="Genomic_DNA"/>
</dbReference>